<evidence type="ECO:0000313" key="2">
    <source>
        <dbReference type="EMBL" id="KAG0686396.1"/>
    </source>
</evidence>
<dbReference type="PROSITE" id="PS51820">
    <property type="entry name" value="PA14"/>
    <property type="match status" value="1"/>
</dbReference>
<feature type="non-terminal residue" evidence="2">
    <location>
        <position position="461"/>
    </location>
</feature>
<dbReference type="Gene3D" id="2.60.120.1560">
    <property type="match status" value="1"/>
</dbReference>
<dbReference type="InterPro" id="IPR037524">
    <property type="entry name" value="PA14/GLEYA"/>
</dbReference>
<gene>
    <name evidence="2" type="ORF">C6P40_004230</name>
</gene>
<comment type="caution">
    <text evidence="2">The sequence shown here is derived from an EMBL/GenBank/DDBJ whole genome shotgun (WGS) entry which is preliminary data.</text>
</comment>
<accession>A0A9P6WGG9</accession>
<evidence type="ECO:0000259" key="1">
    <source>
        <dbReference type="PROSITE" id="PS51820"/>
    </source>
</evidence>
<evidence type="ECO:0000313" key="3">
    <source>
        <dbReference type="Proteomes" id="UP000697127"/>
    </source>
</evidence>
<dbReference type="EMBL" id="PUHW01000540">
    <property type="protein sequence ID" value="KAG0686396.1"/>
    <property type="molecule type" value="Genomic_DNA"/>
</dbReference>
<feature type="domain" description="PA14" evidence="1">
    <location>
        <begin position="24"/>
        <end position="189"/>
    </location>
</feature>
<name>A0A9P6WGG9_9ASCO</name>
<keyword evidence="3" id="KW-1185">Reference proteome</keyword>
<protein>
    <recommendedName>
        <fullName evidence="1">PA14 domain-containing protein</fullName>
    </recommendedName>
</protein>
<dbReference type="Proteomes" id="UP000697127">
    <property type="component" value="Unassembled WGS sequence"/>
</dbReference>
<dbReference type="Pfam" id="PF10528">
    <property type="entry name" value="GLEYA"/>
    <property type="match status" value="1"/>
</dbReference>
<proteinExistence type="predicted"/>
<sequence>MATNFISTRTGFDATAYSYSFNSDYNTANDVSYYDYSYRLQSVVGIASNVKYPDIFTDLYGAYDQIFYDGLNGYSLQLTGYFVPTQTGIYAFKTDNIDDALMLWIGTSNAFECCNPNVIPKNSIYSSDESNAGYLFFSTLGNNQNGYIYLEAGVYYPIRVVFVNNNLTSVLKLYFQTPYDSQWLDSWLDYVVSISGVKDGVCIGQDQAFTYSTALSIDTALSDTSITYYEENIATNGVNNTILVERVNYPTPSSTILITTSYSGTAYSTVSYSFYIGDFTTTPIAYNYYYAALPSNATHTYAYTGTSSGTSSLIYVSNANGVNTTVTDVAVLVPEGNTVVTWTATTPATSYITTTAINKNGVPQLTTVEYKYDLMNATHSYAYNGVSVVSSTLIYSATNGNSTYLTTDVAVLYPEGSTLVTWNRTSSLTSYLTTTALINNVPVLTTIEYRFVPSPSSSVRM</sequence>
<reference evidence="2" key="1">
    <citation type="submission" date="2020-11" db="EMBL/GenBank/DDBJ databases">
        <title>Kefir isolates.</title>
        <authorList>
            <person name="Marcisauskas S."/>
            <person name="Kim Y."/>
            <person name="Blasche S."/>
        </authorList>
    </citation>
    <scope>NUCLEOTIDE SEQUENCE</scope>
    <source>
        <strain evidence="2">Olga-1</strain>
    </source>
</reference>
<dbReference type="SUPFAM" id="SSF56988">
    <property type="entry name" value="Anthrax protective antigen"/>
    <property type="match status" value="1"/>
</dbReference>
<dbReference type="InterPro" id="IPR018871">
    <property type="entry name" value="GLEYA_adhesin_domain"/>
</dbReference>
<dbReference type="AlphaFoldDB" id="A0A9P6WGG9"/>
<organism evidence="2 3">
    <name type="scientific">Pichia californica</name>
    <dbReference type="NCBI Taxonomy" id="460514"/>
    <lineage>
        <taxon>Eukaryota</taxon>
        <taxon>Fungi</taxon>
        <taxon>Dikarya</taxon>
        <taxon>Ascomycota</taxon>
        <taxon>Saccharomycotina</taxon>
        <taxon>Pichiomycetes</taxon>
        <taxon>Pichiales</taxon>
        <taxon>Pichiaceae</taxon>
        <taxon>Pichia</taxon>
    </lineage>
</organism>